<name>A0ABP0L6W9_9DINO</name>
<dbReference type="PANTHER" id="PTHR12127">
    <property type="entry name" value="MUCOLIPIN"/>
    <property type="match status" value="1"/>
</dbReference>
<evidence type="ECO:0000256" key="2">
    <source>
        <dbReference type="ARBA" id="ARBA00022692"/>
    </source>
</evidence>
<feature type="compositionally biased region" description="Polar residues" evidence="5">
    <location>
        <begin position="492"/>
        <end position="507"/>
    </location>
</feature>
<evidence type="ECO:0000256" key="4">
    <source>
        <dbReference type="ARBA" id="ARBA00023136"/>
    </source>
</evidence>
<dbReference type="Proteomes" id="UP001642464">
    <property type="component" value="Unassembled WGS sequence"/>
</dbReference>
<feature type="transmembrane region" description="Helical" evidence="6">
    <location>
        <begin position="306"/>
        <end position="327"/>
    </location>
</feature>
<keyword evidence="4 6" id="KW-0472">Membrane</keyword>
<evidence type="ECO:0000259" key="7">
    <source>
        <dbReference type="Pfam" id="PF00520"/>
    </source>
</evidence>
<dbReference type="InterPro" id="IPR005821">
    <property type="entry name" value="Ion_trans_dom"/>
</dbReference>
<comment type="subcellular location">
    <subcellularLocation>
        <location evidence="1">Membrane</location>
        <topology evidence="1">Multi-pass membrane protein</topology>
    </subcellularLocation>
</comment>
<dbReference type="Pfam" id="PF00520">
    <property type="entry name" value="Ion_trans"/>
    <property type="match status" value="1"/>
</dbReference>
<keyword evidence="2 6" id="KW-0812">Transmembrane</keyword>
<reference evidence="8 9" key="1">
    <citation type="submission" date="2024-02" db="EMBL/GenBank/DDBJ databases">
        <authorList>
            <person name="Chen Y."/>
            <person name="Shah S."/>
            <person name="Dougan E. K."/>
            <person name="Thang M."/>
            <person name="Chan C."/>
        </authorList>
    </citation>
    <scope>NUCLEOTIDE SEQUENCE [LARGE SCALE GENOMIC DNA]</scope>
</reference>
<evidence type="ECO:0000313" key="8">
    <source>
        <dbReference type="EMBL" id="CAK9034919.1"/>
    </source>
</evidence>
<comment type="caution">
    <text evidence="8">The sequence shown here is derived from an EMBL/GenBank/DDBJ whole genome shotgun (WGS) entry which is preliminary data.</text>
</comment>
<feature type="transmembrane region" description="Helical" evidence="6">
    <location>
        <begin position="347"/>
        <end position="370"/>
    </location>
</feature>
<keyword evidence="9" id="KW-1185">Reference proteome</keyword>
<evidence type="ECO:0000256" key="1">
    <source>
        <dbReference type="ARBA" id="ARBA00004141"/>
    </source>
</evidence>
<protein>
    <submittedName>
        <fullName evidence="8">Mucolipin-3 (Transient receptor potential channel mucolipin 3) (TRPML3)</fullName>
    </submittedName>
</protein>
<feature type="compositionally biased region" description="Low complexity" evidence="5">
    <location>
        <begin position="578"/>
        <end position="593"/>
    </location>
</feature>
<evidence type="ECO:0000256" key="5">
    <source>
        <dbReference type="SAM" id="MobiDB-lite"/>
    </source>
</evidence>
<feature type="transmembrane region" description="Helical" evidence="6">
    <location>
        <begin position="225"/>
        <end position="245"/>
    </location>
</feature>
<proteinExistence type="predicted"/>
<dbReference type="Gene3D" id="1.10.287.70">
    <property type="match status" value="1"/>
</dbReference>
<accession>A0ABP0L6W9</accession>
<feature type="region of interest" description="Disordered" evidence="5">
    <location>
        <begin position="562"/>
        <end position="605"/>
    </location>
</feature>
<organism evidence="8 9">
    <name type="scientific">Durusdinium trenchii</name>
    <dbReference type="NCBI Taxonomy" id="1381693"/>
    <lineage>
        <taxon>Eukaryota</taxon>
        <taxon>Sar</taxon>
        <taxon>Alveolata</taxon>
        <taxon>Dinophyceae</taxon>
        <taxon>Suessiales</taxon>
        <taxon>Symbiodiniaceae</taxon>
        <taxon>Durusdinium</taxon>
    </lineage>
</organism>
<dbReference type="EMBL" id="CAXAMM010014891">
    <property type="protein sequence ID" value="CAK9034919.1"/>
    <property type="molecule type" value="Genomic_DNA"/>
</dbReference>
<evidence type="ECO:0000256" key="6">
    <source>
        <dbReference type="SAM" id="Phobius"/>
    </source>
</evidence>
<keyword evidence="8" id="KW-0675">Receptor</keyword>
<feature type="transmembrane region" description="Helical" evidence="6">
    <location>
        <begin position="407"/>
        <end position="425"/>
    </location>
</feature>
<gene>
    <name evidence="8" type="ORF">SCF082_LOCUS21066</name>
</gene>
<feature type="region of interest" description="Disordered" evidence="5">
    <location>
        <begin position="487"/>
        <end position="517"/>
    </location>
</feature>
<sequence length="662" mass="75090">MCRCRRGQMHIVETLFLNPFEKWVLYGRFPCKFVVHLILSIVVTGQAVIYFQRDIEHVSRTNQHFVHMFTSTDPLHSPYALQLAVADLISNHFLINNRSIVRYQLQHPEELVMTLIYRDAERGQFSVESKHWLDSFAQQKHMEYLEEIFPLLFDVDDLQTLREIKAIQRMDELGNHCNKNSKDKNCLTCVYHWELLTVFDGHAAGDFVTRLDAKARDCQGKEWHLMHFMSVCVAFFAVLSLLLVARKVCRSIKVIRQFRSSSQTWARLSYRDVASMMSIWWAVTVLSNLLQLVAAAFCLSSQPEIGLRFTWVGFSSFCTWMNMIQYFESFPSYFIAFHTISRGGVRILQLFFSVAPFFFAFILLGVCLFWKSAMFQNPESAAEMLFSLMNGDSIHDAFKEVRSVGGILLQAYLYVFIFLAIYVILNINIGIVEDAFHEAKGRYVHSHPSPEQELSESISERVRRAIEEESPELDTLELLHGRHVGAEHRSTEMTSSSFGSPEQNGSPLPSDRGRLTKSMSGKYISPRILESPNLQEALVSTFSDRARSVSLPAQHLEVSVPGPALVRPPRPITKAVTGSLDSSSSESRGGLDLNQDTLQEEPVSGPEMEMRTVDPEVAMALQELHLAAGRLQSRLANPSGPLLASLEHLEEAINEASRLAQG</sequence>
<dbReference type="PANTHER" id="PTHR12127:SF7">
    <property type="entry name" value="SD02261P"/>
    <property type="match status" value="1"/>
</dbReference>
<dbReference type="InterPro" id="IPR039031">
    <property type="entry name" value="Mucolipin"/>
</dbReference>
<feature type="transmembrane region" description="Helical" evidence="6">
    <location>
        <begin position="279"/>
        <end position="299"/>
    </location>
</feature>
<evidence type="ECO:0000313" key="9">
    <source>
        <dbReference type="Proteomes" id="UP001642464"/>
    </source>
</evidence>
<feature type="domain" description="Ion transport" evidence="7">
    <location>
        <begin position="277"/>
        <end position="440"/>
    </location>
</feature>
<evidence type="ECO:0000256" key="3">
    <source>
        <dbReference type="ARBA" id="ARBA00022989"/>
    </source>
</evidence>
<keyword evidence="3 6" id="KW-1133">Transmembrane helix</keyword>